<protein>
    <submittedName>
        <fullName evidence="1">Uncharacterized protein</fullName>
    </submittedName>
</protein>
<organism evidence="1 2">
    <name type="scientific">Austropuccinia psidii MF-1</name>
    <dbReference type="NCBI Taxonomy" id="1389203"/>
    <lineage>
        <taxon>Eukaryota</taxon>
        <taxon>Fungi</taxon>
        <taxon>Dikarya</taxon>
        <taxon>Basidiomycota</taxon>
        <taxon>Pucciniomycotina</taxon>
        <taxon>Pucciniomycetes</taxon>
        <taxon>Pucciniales</taxon>
        <taxon>Sphaerophragmiaceae</taxon>
        <taxon>Austropuccinia</taxon>
    </lineage>
</organism>
<proteinExistence type="predicted"/>
<dbReference type="EMBL" id="AVOT02009540">
    <property type="protein sequence ID" value="MBW0488298.1"/>
    <property type="molecule type" value="Genomic_DNA"/>
</dbReference>
<evidence type="ECO:0000313" key="2">
    <source>
        <dbReference type="Proteomes" id="UP000765509"/>
    </source>
</evidence>
<dbReference type="AlphaFoldDB" id="A0A9Q3CQP2"/>
<name>A0A9Q3CQP2_9BASI</name>
<keyword evidence="2" id="KW-1185">Reference proteome</keyword>
<reference evidence="1" key="1">
    <citation type="submission" date="2021-03" db="EMBL/GenBank/DDBJ databases">
        <title>Draft genome sequence of rust myrtle Austropuccinia psidii MF-1, a brazilian biotype.</title>
        <authorList>
            <person name="Quecine M.C."/>
            <person name="Pachon D.M.R."/>
            <person name="Bonatelli M.L."/>
            <person name="Correr F.H."/>
            <person name="Franceschini L.M."/>
            <person name="Leite T.F."/>
            <person name="Margarido G.R.A."/>
            <person name="Almeida C.A."/>
            <person name="Ferrarezi J.A."/>
            <person name="Labate C.A."/>
        </authorList>
    </citation>
    <scope>NUCLEOTIDE SEQUENCE</scope>
    <source>
        <strain evidence="1">MF-1</strain>
    </source>
</reference>
<comment type="caution">
    <text evidence="1">The sequence shown here is derived from an EMBL/GenBank/DDBJ whole genome shotgun (WGS) entry which is preliminary data.</text>
</comment>
<sequence>MFVGSAEGHRNYHLFNPAPNCIGITHKFYFSVGEAFWSSYNTSPFARYPPHPTPPAFSVYTGADASASCFAIFAGPSEGPCTTENLNESGGAYLTPDEFILLTILSSPSAPPPLPVFSYSPANLHPLLWPSP</sequence>
<evidence type="ECO:0000313" key="1">
    <source>
        <dbReference type="EMBL" id="MBW0488298.1"/>
    </source>
</evidence>
<gene>
    <name evidence="1" type="ORF">O181_028013</name>
</gene>
<accession>A0A9Q3CQP2</accession>
<dbReference type="Proteomes" id="UP000765509">
    <property type="component" value="Unassembled WGS sequence"/>
</dbReference>